<comment type="similarity">
    <text evidence="3">Belongs to the importin beta family.</text>
</comment>
<feature type="compositionally biased region" description="Acidic residues" evidence="8">
    <location>
        <begin position="886"/>
        <end position="913"/>
    </location>
</feature>
<evidence type="ECO:0000256" key="3">
    <source>
        <dbReference type="ARBA" id="ARBA00007991"/>
    </source>
</evidence>
<keyword evidence="10" id="KW-1185">Reference proteome</keyword>
<keyword evidence="6" id="KW-0653">Protein transport</keyword>
<feature type="region of interest" description="Disordered" evidence="8">
    <location>
        <begin position="878"/>
        <end position="965"/>
    </location>
</feature>
<evidence type="ECO:0000256" key="1">
    <source>
        <dbReference type="ARBA" id="ARBA00004123"/>
    </source>
</evidence>
<evidence type="ECO:0000256" key="6">
    <source>
        <dbReference type="ARBA" id="ARBA00022927"/>
    </source>
</evidence>
<dbReference type="Gene3D" id="1.25.10.10">
    <property type="entry name" value="Leucine-rich Repeat Variant"/>
    <property type="match status" value="1"/>
</dbReference>
<dbReference type="InterPro" id="IPR011989">
    <property type="entry name" value="ARM-like"/>
</dbReference>
<accession>A0A914X6W2</accession>
<evidence type="ECO:0000256" key="8">
    <source>
        <dbReference type="SAM" id="MobiDB-lite"/>
    </source>
</evidence>
<keyword evidence="4" id="KW-0813">Transport</keyword>
<evidence type="ECO:0000259" key="9">
    <source>
        <dbReference type="PROSITE" id="PS50166"/>
    </source>
</evidence>
<feature type="domain" description="Importin N-terminal" evidence="9">
    <location>
        <begin position="22"/>
        <end position="102"/>
    </location>
</feature>
<dbReference type="PANTHER" id="PTHR10997:SF18">
    <property type="entry name" value="D-IMPORTIN 7_RANBP7"/>
    <property type="match status" value="1"/>
</dbReference>
<dbReference type="InterPro" id="IPR058669">
    <property type="entry name" value="TPR_IPO7/11-like"/>
</dbReference>
<dbReference type="SUPFAM" id="SSF48371">
    <property type="entry name" value="ARM repeat"/>
    <property type="match status" value="1"/>
</dbReference>
<dbReference type="PROSITE" id="PS50166">
    <property type="entry name" value="IMPORTIN_B_NT"/>
    <property type="match status" value="1"/>
</dbReference>
<dbReference type="GO" id="GO:0005829">
    <property type="term" value="C:cytosol"/>
    <property type="evidence" value="ECO:0007669"/>
    <property type="project" value="TreeGrafter"/>
</dbReference>
<dbReference type="PANTHER" id="PTHR10997">
    <property type="entry name" value="IMPORTIN-7, 8, 11"/>
    <property type="match status" value="1"/>
</dbReference>
<evidence type="ECO:0000256" key="4">
    <source>
        <dbReference type="ARBA" id="ARBA00022448"/>
    </source>
</evidence>
<dbReference type="AlphaFoldDB" id="A0A914X6W2"/>
<evidence type="ECO:0000256" key="2">
    <source>
        <dbReference type="ARBA" id="ARBA00004496"/>
    </source>
</evidence>
<dbReference type="Pfam" id="PF25758">
    <property type="entry name" value="TPR_IPO11"/>
    <property type="match status" value="1"/>
</dbReference>
<dbReference type="SMART" id="SM00913">
    <property type="entry name" value="IBN_N"/>
    <property type="match status" value="1"/>
</dbReference>
<keyword evidence="7" id="KW-0539">Nucleus</keyword>
<dbReference type="InterPro" id="IPR001494">
    <property type="entry name" value="Importin-beta_N"/>
</dbReference>
<proteinExistence type="inferred from homology"/>
<organism evidence="10 11">
    <name type="scientific">Plectus sambesii</name>
    <dbReference type="NCBI Taxonomy" id="2011161"/>
    <lineage>
        <taxon>Eukaryota</taxon>
        <taxon>Metazoa</taxon>
        <taxon>Ecdysozoa</taxon>
        <taxon>Nematoda</taxon>
        <taxon>Chromadorea</taxon>
        <taxon>Plectida</taxon>
        <taxon>Plectina</taxon>
        <taxon>Plectoidea</taxon>
        <taxon>Plectidae</taxon>
        <taxon>Plectus</taxon>
    </lineage>
</organism>
<dbReference type="InterPro" id="IPR016024">
    <property type="entry name" value="ARM-type_fold"/>
</dbReference>
<dbReference type="GO" id="GO:0031267">
    <property type="term" value="F:small GTPase binding"/>
    <property type="evidence" value="ECO:0007669"/>
    <property type="project" value="InterPro"/>
</dbReference>
<dbReference type="GO" id="GO:0005635">
    <property type="term" value="C:nuclear envelope"/>
    <property type="evidence" value="ECO:0007669"/>
    <property type="project" value="TreeGrafter"/>
</dbReference>
<dbReference type="WBParaSite" id="PSAMB.scaffold6622size9105.g28811.t1">
    <property type="protein sequence ID" value="PSAMB.scaffold6622size9105.g28811.t1"/>
    <property type="gene ID" value="PSAMB.scaffold6622size9105.g28811"/>
</dbReference>
<evidence type="ECO:0000256" key="7">
    <source>
        <dbReference type="ARBA" id="ARBA00023242"/>
    </source>
</evidence>
<sequence length="979" mass="111430">MDEAKIIEALRGTTKPDEQEMATKYLDQATKIIGFAPTLLRAVMDDNLDPSVRQAGVIFLKNLIIRFWDKEEAEEGSDPVAFTIHEQDRHIIRENIVEAIIHSPEPIRVQLAVCVTTILRHDFPARWSGIVQKISSYLEKLDGLSWMGALTVLYRLVKIYEYRKPKEKKPLVETMRVLLPMLQQRLMSLMPDASQESVLLQKLIMKIFFALVQFSLNFDMISKESFVEWMELCRQIVGRPVPDETKAVSEEDRPELVWWKCKKWAIHTMSRVFERYGSPGQVQTEYNQFAEYYLKQMAAPSIETVLHVLDEHRKGEYVSPRVLHQCLLYLQSACSHAFSWKVIKPHMSVIVNSIIFPLLKHSDEDEEMWEDDPQEFIKFKYDIFDDLMNPSSSAAALLTAAVKRQGQLPKTLEFIVQVLNSSQDPRDQDGALHMVGTLAPNLLKKKLYKKDLEKLLEAHVLPRIESPYRFLRARSCWSLQSFSETPFSGERVLSRAVDLLIARLTDENEELPVKVEAALAIQMFLADQKSAQKLLRPHVQPVILEVLKLVARTEIDDLTTVMDRLIETFMNEVIPIAVQVSQELANIFAQFLNAEDGSEDRSITAMGILNTLESILAVMEDHKEIMVHLEEIVRNVIQVVIQQSVMDFYEEIFSLVQSLTTSQISEPMWHVYGALVEMFKTEGVEYFTDMMPALHNYVTVDTDAFLARPERLDAMFQMCSHVLKTPDVGDDAQTHAAKLLEVVILQCKGRIDPYIRPIAELVLSRLTGNVHLTELRTMCLQVVIAGLHYNPVLMLQTLAALQPADSPHNIIDTFVKQMLYDTDCFLGVHDRKLCLIGFCTLLALPVQGRPGVMAEVAGQIVPSCLLLFEGLQKALQAQAEQRNADSDDENSDEEAEERDDGLASDEDEIDEATLEYLETINKAERDSGNGNDGSCSHDDDDDSDDEDFVEETDLEAYDTPLDGENSEIDEFLMFHDTLA</sequence>
<evidence type="ECO:0000313" key="11">
    <source>
        <dbReference type="WBParaSite" id="PSAMB.scaffold6622size9105.g28811.t1"/>
    </source>
</evidence>
<evidence type="ECO:0000313" key="10">
    <source>
        <dbReference type="Proteomes" id="UP000887566"/>
    </source>
</evidence>
<feature type="compositionally biased region" description="Acidic residues" evidence="8">
    <location>
        <begin position="938"/>
        <end position="956"/>
    </location>
</feature>
<dbReference type="Pfam" id="PF03810">
    <property type="entry name" value="IBN_N"/>
    <property type="match status" value="1"/>
</dbReference>
<dbReference type="Proteomes" id="UP000887566">
    <property type="component" value="Unplaced"/>
</dbReference>
<evidence type="ECO:0000256" key="5">
    <source>
        <dbReference type="ARBA" id="ARBA00022490"/>
    </source>
</evidence>
<reference evidence="11" key="1">
    <citation type="submission" date="2022-11" db="UniProtKB">
        <authorList>
            <consortium name="WormBaseParasite"/>
        </authorList>
    </citation>
    <scope>IDENTIFICATION</scope>
</reference>
<keyword evidence="5" id="KW-0963">Cytoplasm</keyword>
<dbReference type="GO" id="GO:0006606">
    <property type="term" value="P:protein import into nucleus"/>
    <property type="evidence" value="ECO:0007669"/>
    <property type="project" value="TreeGrafter"/>
</dbReference>
<name>A0A914X6W2_9BILA</name>
<protein>
    <submittedName>
        <fullName evidence="11">Importin N-terminal domain-containing protein</fullName>
    </submittedName>
</protein>
<comment type="subcellular location">
    <subcellularLocation>
        <location evidence="2">Cytoplasm</location>
    </subcellularLocation>
    <subcellularLocation>
        <location evidence="1">Nucleus</location>
    </subcellularLocation>
</comment>